<accession>A0ABU7GC22</accession>
<feature type="domain" description="Peptidase S11 D-Ala-D-Ala carboxypeptidase A C-terminal" evidence="15">
    <location>
        <begin position="284"/>
        <end position="374"/>
    </location>
</feature>
<evidence type="ECO:0000256" key="8">
    <source>
        <dbReference type="ARBA" id="ARBA00022801"/>
    </source>
</evidence>
<feature type="chain" id="PRO_5046984688" description="serine-type D-Ala-D-Ala carboxypeptidase" evidence="14">
    <location>
        <begin position="25"/>
        <end position="390"/>
    </location>
</feature>
<keyword evidence="5 16" id="KW-0121">Carboxypeptidase</keyword>
<dbReference type="Pfam" id="PF07943">
    <property type="entry name" value="PBP5_C"/>
    <property type="match status" value="1"/>
</dbReference>
<dbReference type="PRINTS" id="PR00725">
    <property type="entry name" value="DADACBPTASE1"/>
</dbReference>
<evidence type="ECO:0000259" key="15">
    <source>
        <dbReference type="SMART" id="SM00936"/>
    </source>
</evidence>
<keyword evidence="7 14" id="KW-0732">Signal</keyword>
<evidence type="ECO:0000256" key="10">
    <source>
        <dbReference type="ARBA" id="ARBA00022984"/>
    </source>
</evidence>
<dbReference type="SMART" id="SM00936">
    <property type="entry name" value="PBP5_C"/>
    <property type="match status" value="1"/>
</dbReference>
<dbReference type="InterPro" id="IPR012907">
    <property type="entry name" value="Peptidase_S11_C"/>
</dbReference>
<dbReference type="Gene3D" id="3.40.710.10">
    <property type="entry name" value="DD-peptidase/beta-lactamase superfamily"/>
    <property type="match status" value="1"/>
</dbReference>
<dbReference type="PANTHER" id="PTHR21581">
    <property type="entry name" value="D-ALANYL-D-ALANINE CARBOXYPEPTIDASE"/>
    <property type="match status" value="1"/>
</dbReference>
<feature type="signal peptide" evidence="14">
    <location>
        <begin position="1"/>
        <end position="24"/>
    </location>
</feature>
<comment type="catalytic activity">
    <reaction evidence="12">
        <text>Preferential cleavage: (Ac)2-L-Lys-D-Ala-|-D-Ala. Also transpeptidation of peptidyl-alanyl moieties that are N-acyl substituents of D-alanine.</text>
        <dbReference type="EC" id="3.4.16.4"/>
    </reaction>
</comment>
<keyword evidence="17" id="KW-1185">Reference proteome</keyword>
<name>A0ABU7GC22_9SPHN</name>
<dbReference type="SUPFAM" id="SSF69189">
    <property type="entry name" value="Penicillin-binding protein associated domain"/>
    <property type="match status" value="1"/>
</dbReference>
<sequence>MRVFSIIAGAVAVSLGFASAPVQAEASRPATYRPPLVAEAPIAILVDMSSGQVLHQRNPDRRFMPASITKVMTAFLAFELIEQDKLRLDQRFTFAPASFKVWGNNGSTMFLSANDELSVSDLLLGVNTVSANDAAVVLGEGAAGSLGGWTHLMNAKAAEIGMTQSHFGTPNGLPDEGRTFVTARDLVTLATALVERHPELYARYFGHRRLTYRGITQANHEPFTGFVRGGDGIKTGFTNEAGYGVLGSAKRDGRRLVVVVAGADRARIRDRAARAYLEWGFRAFDSRPLFGEGAKVGSAKVQDGDRRSLSLVAGNNIAAAMPRGTNRPISLAIHYEGPLRAPIAKGQRVAELEIRVEGMASSRVPLMAGEDVKVAGPLDRLVNGFAGWLS</sequence>
<evidence type="ECO:0000256" key="7">
    <source>
        <dbReference type="ARBA" id="ARBA00022729"/>
    </source>
</evidence>
<evidence type="ECO:0000313" key="17">
    <source>
        <dbReference type="Proteomes" id="UP001343492"/>
    </source>
</evidence>
<evidence type="ECO:0000256" key="6">
    <source>
        <dbReference type="ARBA" id="ARBA00022670"/>
    </source>
</evidence>
<keyword evidence="6" id="KW-0645">Protease</keyword>
<comment type="pathway">
    <text evidence="2">Cell wall biogenesis; peptidoglycan biosynthesis.</text>
</comment>
<protein>
    <recommendedName>
        <fullName evidence="4">serine-type D-Ala-D-Ala carboxypeptidase</fullName>
        <ecNumber evidence="4">3.4.16.4</ecNumber>
    </recommendedName>
</protein>
<dbReference type="InterPro" id="IPR018044">
    <property type="entry name" value="Peptidase_S11"/>
</dbReference>
<evidence type="ECO:0000256" key="13">
    <source>
        <dbReference type="RuleBase" id="RU004016"/>
    </source>
</evidence>
<comment type="caution">
    <text evidence="16">The sequence shown here is derived from an EMBL/GenBank/DDBJ whole genome shotgun (WGS) entry which is preliminary data.</text>
</comment>
<dbReference type="Pfam" id="PF00768">
    <property type="entry name" value="Peptidase_S11"/>
    <property type="match status" value="1"/>
</dbReference>
<dbReference type="RefSeq" id="WP_354143516.1">
    <property type="nucleotide sequence ID" value="NZ_JAZDQV010000001.1"/>
</dbReference>
<dbReference type="EC" id="3.4.16.4" evidence="4"/>
<evidence type="ECO:0000256" key="12">
    <source>
        <dbReference type="ARBA" id="ARBA00034000"/>
    </source>
</evidence>
<keyword evidence="9" id="KW-0133">Cell shape</keyword>
<evidence type="ECO:0000256" key="2">
    <source>
        <dbReference type="ARBA" id="ARBA00004752"/>
    </source>
</evidence>
<comment type="similarity">
    <text evidence="3 13">Belongs to the peptidase S11 family.</text>
</comment>
<keyword evidence="8 16" id="KW-0378">Hydrolase</keyword>
<reference evidence="16 17" key="1">
    <citation type="submission" date="2024-01" db="EMBL/GenBank/DDBJ databases">
        <title>The genome sequence of Erythrobacteraceae sp. strain 1XM1-14.</title>
        <authorList>
            <person name="Liu Y."/>
        </authorList>
    </citation>
    <scope>NUCLEOTIDE SEQUENCE [LARGE SCALE GENOMIC DNA]</scope>
    <source>
        <strain evidence="16 17">1XM1-14</strain>
    </source>
</reference>
<dbReference type="InterPro" id="IPR015956">
    <property type="entry name" value="Peniciliin-bd_prot_C_sf"/>
</dbReference>
<evidence type="ECO:0000256" key="11">
    <source>
        <dbReference type="ARBA" id="ARBA00023316"/>
    </source>
</evidence>
<gene>
    <name evidence="16" type="ORF">VRS74_01775</name>
</gene>
<evidence type="ECO:0000256" key="4">
    <source>
        <dbReference type="ARBA" id="ARBA00012448"/>
    </source>
</evidence>
<dbReference type="GO" id="GO:0004180">
    <property type="term" value="F:carboxypeptidase activity"/>
    <property type="evidence" value="ECO:0007669"/>
    <property type="project" value="UniProtKB-KW"/>
</dbReference>
<dbReference type="SUPFAM" id="SSF56601">
    <property type="entry name" value="beta-lactamase/transpeptidase-like"/>
    <property type="match status" value="1"/>
</dbReference>
<evidence type="ECO:0000256" key="3">
    <source>
        <dbReference type="ARBA" id="ARBA00007164"/>
    </source>
</evidence>
<dbReference type="Proteomes" id="UP001343492">
    <property type="component" value="Unassembled WGS sequence"/>
</dbReference>
<evidence type="ECO:0000256" key="9">
    <source>
        <dbReference type="ARBA" id="ARBA00022960"/>
    </source>
</evidence>
<comment type="function">
    <text evidence="1">Removes C-terminal D-alanyl residues from sugar-peptide cell wall precursors.</text>
</comment>
<keyword evidence="11" id="KW-0961">Cell wall biogenesis/degradation</keyword>
<proteinExistence type="inferred from homology"/>
<evidence type="ECO:0000256" key="1">
    <source>
        <dbReference type="ARBA" id="ARBA00003217"/>
    </source>
</evidence>
<evidence type="ECO:0000256" key="5">
    <source>
        <dbReference type="ARBA" id="ARBA00022645"/>
    </source>
</evidence>
<evidence type="ECO:0000256" key="14">
    <source>
        <dbReference type="SAM" id="SignalP"/>
    </source>
</evidence>
<dbReference type="InterPro" id="IPR037167">
    <property type="entry name" value="Peptidase_S11_C_sf"/>
</dbReference>
<dbReference type="InterPro" id="IPR012338">
    <property type="entry name" value="Beta-lactam/transpept-like"/>
</dbReference>
<organism evidence="16 17">
    <name type="scientific">Altererythrobacter litoralis</name>
    <dbReference type="NCBI Taxonomy" id="3113904"/>
    <lineage>
        <taxon>Bacteria</taxon>
        <taxon>Pseudomonadati</taxon>
        <taxon>Pseudomonadota</taxon>
        <taxon>Alphaproteobacteria</taxon>
        <taxon>Sphingomonadales</taxon>
        <taxon>Erythrobacteraceae</taxon>
        <taxon>Altererythrobacter</taxon>
    </lineage>
</organism>
<dbReference type="Gene3D" id="2.60.410.10">
    <property type="entry name" value="D-Ala-D-Ala carboxypeptidase, C-terminal domain"/>
    <property type="match status" value="1"/>
</dbReference>
<dbReference type="EMBL" id="JAZDQV010000001">
    <property type="protein sequence ID" value="MEE1876413.1"/>
    <property type="molecule type" value="Genomic_DNA"/>
</dbReference>
<dbReference type="InterPro" id="IPR001967">
    <property type="entry name" value="Peptidase_S11_N"/>
</dbReference>
<keyword evidence="10" id="KW-0573">Peptidoglycan synthesis</keyword>
<dbReference type="PANTHER" id="PTHR21581:SF6">
    <property type="entry name" value="TRAFFICKING PROTEIN PARTICLE COMPLEX SUBUNIT 12"/>
    <property type="match status" value="1"/>
</dbReference>
<evidence type="ECO:0000313" key="16">
    <source>
        <dbReference type="EMBL" id="MEE1876413.1"/>
    </source>
</evidence>